<feature type="region of interest" description="Disordered" evidence="1">
    <location>
        <begin position="25"/>
        <end position="101"/>
    </location>
</feature>
<evidence type="ECO:0000313" key="3">
    <source>
        <dbReference type="Proteomes" id="UP001515480"/>
    </source>
</evidence>
<feature type="compositionally biased region" description="Pro residues" evidence="1">
    <location>
        <begin position="29"/>
        <end position="41"/>
    </location>
</feature>
<reference evidence="2 3" key="1">
    <citation type="journal article" date="2024" name="Science">
        <title>Giant polyketide synthase enzymes in the biosynthesis of giant marine polyether toxins.</title>
        <authorList>
            <person name="Fallon T.R."/>
            <person name="Shende V.V."/>
            <person name="Wierzbicki I.H."/>
            <person name="Pendleton A.L."/>
            <person name="Watervoot N.F."/>
            <person name="Auber R.P."/>
            <person name="Gonzalez D.J."/>
            <person name="Wisecaver J.H."/>
            <person name="Moore B.S."/>
        </authorList>
    </citation>
    <scope>NUCLEOTIDE SEQUENCE [LARGE SCALE GENOMIC DNA]</scope>
    <source>
        <strain evidence="2 3">12B1</strain>
    </source>
</reference>
<evidence type="ECO:0000256" key="1">
    <source>
        <dbReference type="SAM" id="MobiDB-lite"/>
    </source>
</evidence>
<protein>
    <submittedName>
        <fullName evidence="2">Uncharacterized protein</fullName>
    </submittedName>
</protein>
<proteinExistence type="predicted"/>
<dbReference type="EMBL" id="JBGBPQ010000011">
    <property type="protein sequence ID" value="KAL1515611.1"/>
    <property type="molecule type" value="Genomic_DNA"/>
</dbReference>
<sequence length="140" mass="14827">MIDDGHVWEPNTDWYSTVEVTRYSAPVATTPPPPSPPPAPRGPVRLTPPRRQRQPRPAPYASQPARAAPPPPWPPAPPLAAPRRTVAPDPVPHPPGTPSPVALLLHGGLSFGPAASIESFRLLAASLNQPSSTLPPPSRN</sequence>
<dbReference type="AlphaFoldDB" id="A0AB34JAI2"/>
<accession>A0AB34JAI2</accession>
<gene>
    <name evidence="2" type="ORF">AB1Y20_002230</name>
</gene>
<name>A0AB34JAI2_PRYPA</name>
<evidence type="ECO:0000313" key="2">
    <source>
        <dbReference type="EMBL" id="KAL1515611.1"/>
    </source>
</evidence>
<organism evidence="2 3">
    <name type="scientific">Prymnesium parvum</name>
    <name type="common">Toxic golden alga</name>
    <dbReference type="NCBI Taxonomy" id="97485"/>
    <lineage>
        <taxon>Eukaryota</taxon>
        <taxon>Haptista</taxon>
        <taxon>Haptophyta</taxon>
        <taxon>Prymnesiophyceae</taxon>
        <taxon>Prymnesiales</taxon>
        <taxon>Prymnesiaceae</taxon>
        <taxon>Prymnesium</taxon>
    </lineage>
</organism>
<comment type="caution">
    <text evidence="2">The sequence shown here is derived from an EMBL/GenBank/DDBJ whole genome shotgun (WGS) entry which is preliminary data.</text>
</comment>
<dbReference type="Proteomes" id="UP001515480">
    <property type="component" value="Unassembled WGS sequence"/>
</dbReference>
<keyword evidence="3" id="KW-1185">Reference proteome</keyword>
<feature type="compositionally biased region" description="Pro residues" evidence="1">
    <location>
        <begin position="89"/>
        <end position="98"/>
    </location>
</feature>
<feature type="compositionally biased region" description="Pro residues" evidence="1">
    <location>
        <begin position="67"/>
        <end position="80"/>
    </location>
</feature>